<protein>
    <submittedName>
        <fullName evidence="1">Uncharacterized protein</fullName>
    </submittedName>
</protein>
<reference evidence="1 2" key="1">
    <citation type="submission" date="2023-08" db="EMBL/GenBank/DDBJ databases">
        <title>A Necator americanus chromosomal reference genome.</title>
        <authorList>
            <person name="Ilik V."/>
            <person name="Petrzelkova K.J."/>
            <person name="Pardy F."/>
            <person name="Fuh T."/>
            <person name="Niatou-Singa F.S."/>
            <person name="Gouil Q."/>
            <person name="Baker L."/>
            <person name="Ritchie M.E."/>
            <person name="Jex A.R."/>
            <person name="Gazzola D."/>
            <person name="Li H."/>
            <person name="Toshio Fujiwara R."/>
            <person name="Zhan B."/>
            <person name="Aroian R.V."/>
            <person name="Pafco B."/>
            <person name="Schwarz E.M."/>
        </authorList>
    </citation>
    <scope>NUCLEOTIDE SEQUENCE [LARGE SCALE GENOMIC DNA]</scope>
    <source>
        <strain evidence="1 2">Aroian</strain>
        <tissue evidence="1">Whole animal</tissue>
    </source>
</reference>
<evidence type="ECO:0000313" key="2">
    <source>
        <dbReference type="Proteomes" id="UP001303046"/>
    </source>
</evidence>
<evidence type="ECO:0000313" key="1">
    <source>
        <dbReference type="EMBL" id="KAK6745513.1"/>
    </source>
</evidence>
<proteinExistence type="predicted"/>
<sequence>MSTLIPVESLEETNICLHLSDRNSSPWAAANFNTRLTTCCNFALLEANITTSSAYSRSTNGRAEGAKMTSAEHCSTALRIISSTAKLNRKSTATARCLTTLSTPNNVVQPAGIRTAAVVLPFMLFIRRTNFPGTPSSH</sequence>
<accession>A0ABR1D4P7</accession>
<dbReference type="EMBL" id="JAVFWL010000003">
    <property type="protein sequence ID" value="KAK6745513.1"/>
    <property type="molecule type" value="Genomic_DNA"/>
</dbReference>
<comment type="caution">
    <text evidence="1">The sequence shown here is derived from an EMBL/GenBank/DDBJ whole genome shotgun (WGS) entry which is preliminary data.</text>
</comment>
<name>A0ABR1D4P7_NECAM</name>
<dbReference type="Proteomes" id="UP001303046">
    <property type="component" value="Unassembled WGS sequence"/>
</dbReference>
<organism evidence="1 2">
    <name type="scientific">Necator americanus</name>
    <name type="common">Human hookworm</name>
    <dbReference type="NCBI Taxonomy" id="51031"/>
    <lineage>
        <taxon>Eukaryota</taxon>
        <taxon>Metazoa</taxon>
        <taxon>Ecdysozoa</taxon>
        <taxon>Nematoda</taxon>
        <taxon>Chromadorea</taxon>
        <taxon>Rhabditida</taxon>
        <taxon>Rhabditina</taxon>
        <taxon>Rhabditomorpha</taxon>
        <taxon>Strongyloidea</taxon>
        <taxon>Ancylostomatidae</taxon>
        <taxon>Bunostominae</taxon>
        <taxon>Necator</taxon>
    </lineage>
</organism>
<keyword evidence="2" id="KW-1185">Reference proteome</keyword>
<gene>
    <name evidence="1" type="primary">Necator_chrIII.g12703</name>
    <name evidence="1" type="ORF">RB195_011936</name>
</gene>